<dbReference type="GO" id="GO:0046523">
    <property type="term" value="F:S-methyl-5-thioribose-1-phosphate isomerase activity"/>
    <property type="evidence" value="ECO:0007669"/>
    <property type="project" value="TreeGrafter"/>
</dbReference>
<comment type="similarity">
    <text evidence="1">Belongs to the eIF-2B alpha/beta/delta subunits family.</text>
</comment>
<accession>A0A410P6F2</accession>
<dbReference type="SUPFAM" id="SSF100950">
    <property type="entry name" value="NagB/RpiA/CoA transferase-like"/>
    <property type="match status" value="1"/>
</dbReference>
<dbReference type="PANTHER" id="PTHR43475">
    <property type="entry name" value="METHYLTHIORIBOSE-1-PHOSPHATE ISOMERASE"/>
    <property type="match status" value="1"/>
</dbReference>
<sequence>MKESVLFWPVHLKGRTLYILDETKIPQRIVYLKVRHYHQAIDAVVTMKTRAFGQFLTVCYTFMLEMQKADGLSAGAQMRLLERVAAAFNRSRPTFPFEEVTGMVLGVARKVSGSPMFRQDFISAMNGFLEQGIRQKRYQRAQEAAALIKDGATVLTHCNVSGELPLVAEFCRKAKKKVRFLATETRPYFQGSRLTAWELKREGFDVTLIPDNAAAKVMSDGDVDCVLVGSDRSAANGDFANKIGTYQIALLARHFGIPFYVLVQSSDKLSSGREIPIEVRRDEEILCFAGRNLAPEGTAAFYPGFDVVPHQWVTKHIAIHAR</sequence>
<gene>
    <name evidence="2" type="ORF">BU251_07930</name>
</gene>
<reference evidence="2 3" key="1">
    <citation type="submission" date="2017-01" db="EMBL/GenBank/DDBJ databases">
        <title>First insights into the biology of 'candidatus Vampirococcus archaeovorus'.</title>
        <authorList>
            <person name="Kizina J."/>
            <person name="Jordan S."/>
            <person name="Stueber K."/>
            <person name="Reinhardt R."/>
            <person name="Harder J."/>
        </authorList>
    </citation>
    <scope>NUCLEOTIDE SEQUENCE [LARGE SCALE GENOMIC DNA]</scope>
    <source>
        <strain evidence="2 3">LiM</strain>
    </source>
</reference>
<name>A0A410P6F2_VELA1</name>
<dbReference type="Pfam" id="PF01008">
    <property type="entry name" value="IF-2B"/>
    <property type="match status" value="1"/>
</dbReference>
<dbReference type="Gene3D" id="1.20.120.420">
    <property type="entry name" value="translation initiation factor eif-2b, domain 1"/>
    <property type="match status" value="1"/>
</dbReference>
<dbReference type="Gene3D" id="3.40.50.10470">
    <property type="entry name" value="Translation initiation factor eif-2b, domain 2"/>
    <property type="match status" value="1"/>
</dbReference>
<proteinExistence type="inferred from homology"/>
<organism evidence="2 3">
    <name type="scientific">Velamenicoccus archaeovorus</name>
    <dbReference type="NCBI Taxonomy" id="1930593"/>
    <lineage>
        <taxon>Bacteria</taxon>
        <taxon>Pseudomonadati</taxon>
        <taxon>Candidatus Omnitrophota</taxon>
        <taxon>Candidatus Velamenicoccus</taxon>
    </lineage>
</organism>
<dbReference type="EMBL" id="CP019384">
    <property type="protein sequence ID" value="QAT17651.1"/>
    <property type="molecule type" value="Genomic_DNA"/>
</dbReference>
<evidence type="ECO:0008006" key="4">
    <source>
        <dbReference type="Google" id="ProtNLM"/>
    </source>
</evidence>
<dbReference type="PANTHER" id="PTHR43475:SF1">
    <property type="entry name" value="METHYLTHIORIBOSE-1-PHOSPHATE ISOMERASE"/>
    <property type="match status" value="1"/>
</dbReference>
<evidence type="ECO:0000313" key="3">
    <source>
        <dbReference type="Proteomes" id="UP000287243"/>
    </source>
</evidence>
<dbReference type="AlphaFoldDB" id="A0A410P6F2"/>
<keyword evidence="3" id="KW-1185">Reference proteome</keyword>
<dbReference type="OrthoDB" id="9803436at2"/>
<dbReference type="RefSeq" id="WP_128700603.1">
    <property type="nucleotide sequence ID" value="NZ_CP019384.1"/>
</dbReference>
<evidence type="ECO:0000256" key="1">
    <source>
        <dbReference type="RuleBase" id="RU003814"/>
    </source>
</evidence>
<dbReference type="InterPro" id="IPR027363">
    <property type="entry name" value="M1Pi_N"/>
</dbReference>
<dbReference type="GO" id="GO:0019509">
    <property type="term" value="P:L-methionine salvage from methylthioadenosine"/>
    <property type="evidence" value="ECO:0007669"/>
    <property type="project" value="TreeGrafter"/>
</dbReference>
<evidence type="ECO:0000313" key="2">
    <source>
        <dbReference type="EMBL" id="QAT17651.1"/>
    </source>
</evidence>
<dbReference type="KEGG" id="vai:BU251_07930"/>
<dbReference type="InterPro" id="IPR037171">
    <property type="entry name" value="NagB/RpiA_transferase-like"/>
</dbReference>
<dbReference type="Proteomes" id="UP000287243">
    <property type="component" value="Chromosome"/>
</dbReference>
<protein>
    <recommendedName>
        <fullName evidence="4">S-methyl-5-thioribose-1-phosphate isomerase</fullName>
    </recommendedName>
</protein>
<dbReference type="InterPro" id="IPR000649">
    <property type="entry name" value="IF-2B-related"/>
</dbReference>
<dbReference type="InterPro" id="IPR042529">
    <property type="entry name" value="IF_2B-like_C"/>
</dbReference>